<keyword evidence="9 12" id="KW-0496">Mitochondrion</keyword>
<feature type="transmembrane region" description="Helical" evidence="13">
    <location>
        <begin position="82"/>
        <end position="105"/>
    </location>
</feature>
<evidence type="ECO:0000256" key="12">
    <source>
        <dbReference type="RuleBase" id="RU003375"/>
    </source>
</evidence>
<evidence type="ECO:0000256" key="7">
    <source>
        <dbReference type="ARBA" id="ARBA00022967"/>
    </source>
</evidence>
<keyword evidence="6" id="KW-0999">Mitochondrion inner membrane</keyword>
<dbReference type="CDD" id="cd01665">
    <property type="entry name" value="Cyt_c_Oxidase_III"/>
    <property type="match status" value="1"/>
</dbReference>
<dbReference type="RefSeq" id="YP_010048595.1">
    <property type="nucleotide sequence ID" value="NC_054351.1"/>
</dbReference>
<evidence type="ECO:0000256" key="5">
    <source>
        <dbReference type="ARBA" id="ARBA00022692"/>
    </source>
</evidence>
<accession>A0A7T0KBC4</accession>
<evidence type="ECO:0000256" key="11">
    <source>
        <dbReference type="ARBA" id="ARBA00049512"/>
    </source>
</evidence>
<comment type="similarity">
    <text evidence="2 12">Belongs to the cytochrome c oxidase subunit 3 family.</text>
</comment>
<evidence type="ECO:0000256" key="1">
    <source>
        <dbReference type="ARBA" id="ARBA00004448"/>
    </source>
</evidence>
<dbReference type="AlphaFoldDB" id="A0A7T0KBC4"/>
<name>A0A7T0KBC4_9BRYO</name>
<dbReference type="InterPro" id="IPR035973">
    <property type="entry name" value="Cyt_c_oxidase_su3-like_sf"/>
</dbReference>
<keyword evidence="7" id="KW-1278">Translocase</keyword>
<protein>
    <recommendedName>
        <fullName evidence="4 12">Cytochrome c oxidase subunit 3</fullName>
    </recommendedName>
</protein>
<evidence type="ECO:0000256" key="8">
    <source>
        <dbReference type="ARBA" id="ARBA00022989"/>
    </source>
</evidence>
<feature type="transmembrane region" description="Helical" evidence="13">
    <location>
        <begin position="243"/>
        <end position="263"/>
    </location>
</feature>
<comment type="subunit">
    <text evidence="3">Component of the cytochrome c oxidase (complex IV, CIV), a multisubunit enzyme composed of a catalytic core of 3 subunits and several supernumerary subunits. The complex exists as a monomer or a dimer and forms supercomplexes (SCs) in the inner mitochondrial membrane with ubiquinol-cytochrome c oxidoreductase (cytochrome b-c1 complex, complex III, CIII).</text>
</comment>
<comment type="catalytic activity">
    <reaction evidence="11">
        <text>4 Fe(II)-[cytochrome c] + O2 + 8 H(+)(in) = 4 Fe(III)-[cytochrome c] + 2 H2O + 4 H(+)(out)</text>
        <dbReference type="Rhea" id="RHEA:11436"/>
        <dbReference type="Rhea" id="RHEA-COMP:10350"/>
        <dbReference type="Rhea" id="RHEA-COMP:14399"/>
        <dbReference type="ChEBI" id="CHEBI:15377"/>
        <dbReference type="ChEBI" id="CHEBI:15378"/>
        <dbReference type="ChEBI" id="CHEBI:15379"/>
        <dbReference type="ChEBI" id="CHEBI:29033"/>
        <dbReference type="ChEBI" id="CHEBI:29034"/>
        <dbReference type="EC" id="7.1.1.9"/>
    </reaction>
    <physiologicalReaction direction="left-to-right" evidence="11">
        <dbReference type="Rhea" id="RHEA:11437"/>
    </physiologicalReaction>
</comment>
<dbReference type="SUPFAM" id="SSF81452">
    <property type="entry name" value="Cytochrome c oxidase subunit III-like"/>
    <property type="match status" value="1"/>
</dbReference>
<evidence type="ECO:0000256" key="6">
    <source>
        <dbReference type="ARBA" id="ARBA00022792"/>
    </source>
</evidence>
<dbReference type="Gene3D" id="1.20.120.80">
    <property type="entry name" value="Cytochrome c oxidase, subunit III, four-helix bundle"/>
    <property type="match status" value="1"/>
</dbReference>
<evidence type="ECO:0000256" key="9">
    <source>
        <dbReference type="ARBA" id="ARBA00023128"/>
    </source>
</evidence>
<dbReference type="InterPro" id="IPR024791">
    <property type="entry name" value="Cyt_c/ubiquinol_Oxase_su3"/>
</dbReference>
<feature type="transmembrane region" description="Helical" evidence="13">
    <location>
        <begin position="200"/>
        <end position="223"/>
    </location>
</feature>
<dbReference type="GO" id="GO:0004129">
    <property type="term" value="F:cytochrome-c oxidase activity"/>
    <property type="evidence" value="ECO:0007669"/>
    <property type="project" value="UniProtKB-EC"/>
</dbReference>
<dbReference type="InterPro" id="IPR033945">
    <property type="entry name" value="Cyt_c_oxase_su3_dom"/>
</dbReference>
<evidence type="ECO:0000256" key="2">
    <source>
        <dbReference type="ARBA" id="ARBA00010581"/>
    </source>
</evidence>
<dbReference type="Gene3D" id="1.10.287.70">
    <property type="match status" value="1"/>
</dbReference>
<evidence type="ECO:0000259" key="14">
    <source>
        <dbReference type="PROSITE" id="PS50253"/>
    </source>
</evidence>
<dbReference type="InterPro" id="IPR013833">
    <property type="entry name" value="Cyt_c_oxidase_su3_a-hlx"/>
</dbReference>
<dbReference type="GeneID" id="63659795"/>
<comment type="subcellular location">
    <subcellularLocation>
        <location evidence="1">Mitochondrion inner membrane</location>
        <topology evidence="1">Multi-pass membrane protein</topology>
    </subcellularLocation>
</comment>
<reference evidence="15" key="1">
    <citation type="submission" date="2020-08" db="EMBL/GenBank/DDBJ databases">
        <title>The complete mitochondrial genome of a moss Korea Myurella julacea.</title>
        <authorList>
            <person name="Han Y.-D."/>
            <person name="Yoon Y.-J."/>
        </authorList>
    </citation>
    <scope>NUCLEOTIDE SEQUENCE</scope>
</reference>
<feature type="transmembrane region" description="Helical" evidence="13">
    <location>
        <begin position="39"/>
        <end position="61"/>
    </location>
</feature>
<evidence type="ECO:0000256" key="10">
    <source>
        <dbReference type="ARBA" id="ARBA00023136"/>
    </source>
</evidence>
<sequence length="279" mass="31145">MSVSQKHPYHLVDPSPWPLLGPLGALASTIGGVMYMHSFMGGGTLLSLGLGMILYTMFVWWRDVIRESTYEGHHTFVVQLGLRYGMILFIVSEVMSFLAFFWAFFHSSLAPTVEIGAIRPPKGIDVLNPWGIPFLNTLILLSSGAAVTWAHHAILAGFKKQAVYALVATILLALVSTGSQGMEYVEAPFTISDGIYGSTFFLATGFHGFHVIIGTIFLIICAIRQYLGHFTQTHHFGFEAAAWYRHFVDVVWLFLFVSIYWWGGNQKKEKKSETVFLPT</sequence>
<keyword evidence="8 13" id="KW-1133">Transmembrane helix</keyword>
<proteinExistence type="inferred from homology"/>
<geneLocation type="mitochondrion" evidence="15"/>
<organism evidence="15">
    <name type="scientific">Myurella julacea</name>
    <dbReference type="NCBI Taxonomy" id="186697"/>
    <lineage>
        <taxon>Eukaryota</taxon>
        <taxon>Viridiplantae</taxon>
        <taxon>Streptophyta</taxon>
        <taxon>Embryophyta</taxon>
        <taxon>Bryophyta</taxon>
        <taxon>Bryophytina</taxon>
        <taxon>Bryopsida</taxon>
        <taxon>Bryidae</taxon>
        <taxon>Hypnanae</taxon>
        <taxon>Hypnales</taxon>
        <taxon>Plagiotheciaceae</taxon>
        <taxon>Myurella</taxon>
    </lineage>
</organism>
<dbReference type="Pfam" id="PF00510">
    <property type="entry name" value="COX3"/>
    <property type="match status" value="1"/>
</dbReference>
<dbReference type="PANTHER" id="PTHR11403:SF7">
    <property type="entry name" value="CYTOCHROME C OXIDASE SUBUNIT 3"/>
    <property type="match status" value="1"/>
</dbReference>
<dbReference type="InterPro" id="IPR000298">
    <property type="entry name" value="Cyt_c_oxidase-like_su3"/>
</dbReference>
<dbReference type="FunFam" id="1.10.287.70:FF:000075">
    <property type="entry name" value="Cytochrome c oxidase subunit 3"/>
    <property type="match status" value="1"/>
</dbReference>
<evidence type="ECO:0000256" key="3">
    <source>
        <dbReference type="ARBA" id="ARBA00011164"/>
    </source>
</evidence>
<dbReference type="PROSITE" id="PS50253">
    <property type="entry name" value="COX3"/>
    <property type="match status" value="1"/>
</dbReference>
<feature type="transmembrane region" description="Helical" evidence="13">
    <location>
        <begin position="130"/>
        <end position="150"/>
    </location>
</feature>
<gene>
    <name evidence="15" type="primary">cox3</name>
</gene>
<comment type="function">
    <text evidence="12">Component of the cytochrome c oxidase, the last enzyme in the mitochondrial electron transport chain which drives oxidative phosphorylation. The respiratory chain contains 3 multisubunit complexes succinate dehydrogenase (complex II, CII), ubiquinol-cytochrome c oxidoreductase (cytochrome b-c1 complex, complex III, CIII) and cytochrome c oxidase (complex IV, CIV), that cooperate to transfer electrons derived from NADH and succinate to molecular oxygen, creating an electrochemical gradient over the inner membrane that drives transmembrane transport and the ATP synthase. Cytochrome c oxidase is the component of the respiratory chain that catalyzes the reduction of oxygen to water. Electrons originating from reduced cytochrome c in the intermembrane space (IMS) are transferred via the dinuclear copper A center (CU(A)) of subunit 2 and heme A of subunit 1 to the active site in subunit 1, a binuclear center (BNC) formed by heme A3 and copper B (CU(B)). The BNC reduces molecular oxygen to 2 water molecules using 4 electrons from cytochrome c in the IMS and 4 protons from the mitochondrial matrix.</text>
</comment>
<evidence type="ECO:0000256" key="13">
    <source>
        <dbReference type="SAM" id="Phobius"/>
    </source>
</evidence>
<dbReference type="GO" id="GO:0005743">
    <property type="term" value="C:mitochondrial inner membrane"/>
    <property type="evidence" value="ECO:0007669"/>
    <property type="project" value="UniProtKB-SubCell"/>
</dbReference>
<dbReference type="EMBL" id="MT850126">
    <property type="protein sequence ID" value="QPK76949.1"/>
    <property type="molecule type" value="Genomic_DNA"/>
</dbReference>
<keyword evidence="5 12" id="KW-0812">Transmembrane</keyword>
<dbReference type="PANTHER" id="PTHR11403">
    <property type="entry name" value="CYTOCHROME C OXIDASE SUBUNIT III"/>
    <property type="match status" value="1"/>
</dbReference>
<dbReference type="FunFam" id="1.20.120.80:FF:000002">
    <property type="entry name" value="Cytochrome c oxidase subunit 3"/>
    <property type="match status" value="1"/>
</dbReference>
<feature type="transmembrane region" description="Helical" evidence="13">
    <location>
        <begin position="162"/>
        <end position="180"/>
    </location>
</feature>
<dbReference type="GO" id="GO:0006123">
    <property type="term" value="P:mitochondrial electron transport, cytochrome c to oxygen"/>
    <property type="evidence" value="ECO:0007669"/>
    <property type="project" value="TreeGrafter"/>
</dbReference>
<keyword evidence="10 13" id="KW-0472">Membrane</keyword>
<evidence type="ECO:0000256" key="4">
    <source>
        <dbReference type="ARBA" id="ARBA00015944"/>
    </source>
</evidence>
<evidence type="ECO:0000313" key="15">
    <source>
        <dbReference type="EMBL" id="QPK76949.1"/>
    </source>
</evidence>
<feature type="domain" description="Heme-copper oxidase subunit III family profile" evidence="14">
    <location>
        <begin position="5"/>
        <end position="264"/>
    </location>
</feature>